<evidence type="ECO:0000256" key="1">
    <source>
        <dbReference type="SAM" id="MobiDB-lite"/>
    </source>
</evidence>
<organism evidence="2 3">
    <name type="scientific">Oryza sativa subsp. japonica</name>
    <name type="common">Rice</name>
    <dbReference type="NCBI Taxonomy" id="39947"/>
    <lineage>
        <taxon>Eukaryota</taxon>
        <taxon>Viridiplantae</taxon>
        <taxon>Streptophyta</taxon>
        <taxon>Embryophyta</taxon>
        <taxon>Tracheophyta</taxon>
        <taxon>Spermatophyta</taxon>
        <taxon>Magnoliopsida</taxon>
        <taxon>Liliopsida</taxon>
        <taxon>Poales</taxon>
        <taxon>Poaceae</taxon>
        <taxon>BOP clade</taxon>
        <taxon>Oryzoideae</taxon>
        <taxon>Oryzeae</taxon>
        <taxon>Oryzinae</taxon>
        <taxon>Oryza</taxon>
        <taxon>Oryza sativa</taxon>
    </lineage>
</organism>
<dbReference type="InterPro" id="IPR040296">
    <property type="entry name" value="PSBT"/>
</dbReference>
<dbReference type="Proteomes" id="UP000000763">
    <property type="component" value="Chromosome 2"/>
</dbReference>
<dbReference type="AlphaFoldDB" id="Q6EUN4"/>
<reference evidence="3" key="1">
    <citation type="journal article" date="2005" name="Nature">
        <title>The map-based sequence of the rice genome.</title>
        <authorList>
            <consortium name="International rice genome sequencing project (IRGSP)"/>
            <person name="Matsumoto T."/>
            <person name="Wu J."/>
            <person name="Kanamori H."/>
            <person name="Katayose Y."/>
            <person name="Fujisawa M."/>
            <person name="Namiki N."/>
            <person name="Mizuno H."/>
            <person name="Yamamoto K."/>
            <person name="Antonio B.A."/>
            <person name="Baba T."/>
            <person name="Sakata K."/>
            <person name="Nagamura Y."/>
            <person name="Aoki H."/>
            <person name="Arikawa K."/>
            <person name="Arita K."/>
            <person name="Bito T."/>
            <person name="Chiden Y."/>
            <person name="Fujitsuka N."/>
            <person name="Fukunaka R."/>
            <person name="Hamada M."/>
            <person name="Harada C."/>
            <person name="Hayashi A."/>
            <person name="Hijishita S."/>
            <person name="Honda M."/>
            <person name="Hosokawa S."/>
            <person name="Ichikawa Y."/>
            <person name="Idonuma A."/>
            <person name="Iijima M."/>
            <person name="Ikeda M."/>
            <person name="Ikeno M."/>
            <person name="Ito K."/>
            <person name="Ito S."/>
            <person name="Ito T."/>
            <person name="Ito Y."/>
            <person name="Ito Y."/>
            <person name="Iwabuchi A."/>
            <person name="Kamiya K."/>
            <person name="Karasawa W."/>
            <person name="Kurita K."/>
            <person name="Katagiri S."/>
            <person name="Kikuta A."/>
            <person name="Kobayashi H."/>
            <person name="Kobayashi N."/>
            <person name="Machita K."/>
            <person name="Maehara T."/>
            <person name="Masukawa M."/>
            <person name="Mizubayashi T."/>
            <person name="Mukai Y."/>
            <person name="Nagasaki H."/>
            <person name="Nagata Y."/>
            <person name="Naito S."/>
            <person name="Nakashima M."/>
            <person name="Nakama Y."/>
            <person name="Nakamichi Y."/>
            <person name="Nakamura M."/>
            <person name="Meguro A."/>
            <person name="Negishi M."/>
            <person name="Ohta I."/>
            <person name="Ohta T."/>
            <person name="Okamoto M."/>
            <person name="Ono N."/>
            <person name="Saji S."/>
            <person name="Sakaguchi M."/>
            <person name="Sakai K."/>
            <person name="Shibata M."/>
            <person name="Shimokawa T."/>
            <person name="Song J."/>
            <person name="Takazaki Y."/>
            <person name="Terasawa K."/>
            <person name="Tsugane M."/>
            <person name="Tsuji K."/>
            <person name="Ueda S."/>
            <person name="Waki K."/>
            <person name="Yamagata H."/>
            <person name="Yamamoto M."/>
            <person name="Yamamoto S."/>
            <person name="Yamane H."/>
            <person name="Yoshiki S."/>
            <person name="Yoshihara R."/>
            <person name="Yukawa K."/>
            <person name="Zhong H."/>
            <person name="Yano M."/>
            <person name="Yuan Q."/>
            <person name="Ouyang S."/>
            <person name="Liu J."/>
            <person name="Jones K.M."/>
            <person name="Gansberger K."/>
            <person name="Moffat K."/>
            <person name="Hill J."/>
            <person name="Bera J."/>
            <person name="Fadrosh D."/>
            <person name="Jin S."/>
            <person name="Johri S."/>
            <person name="Kim M."/>
            <person name="Overton L."/>
            <person name="Reardon M."/>
            <person name="Tsitrin T."/>
            <person name="Vuong H."/>
            <person name="Weaver B."/>
            <person name="Ciecko A."/>
            <person name="Tallon L."/>
            <person name="Jackson J."/>
            <person name="Pai G."/>
            <person name="Aken S.V."/>
            <person name="Utterback T."/>
            <person name="Reidmuller S."/>
            <person name="Feldblyum T."/>
            <person name="Hsiao J."/>
            <person name="Zismann V."/>
            <person name="Iobst S."/>
            <person name="de Vazeille A.R."/>
            <person name="Buell C.R."/>
            <person name="Ying K."/>
            <person name="Li Y."/>
            <person name="Lu T."/>
            <person name="Huang Y."/>
            <person name="Zhao Q."/>
            <person name="Feng Q."/>
            <person name="Zhang L."/>
            <person name="Zhu J."/>
            <person name="Weng Q."/>
            <person name="Mu J."/>
            <person name="Lu Y."/>
            <person name="Fan D."/>
            <person name="Liu Y."/>
            <person name="Guan J."/>
            <person name="Zhang Y."/>
            <person name="Yu S."/>
            <person name="Liu X."/>
            <person name="Zhang Y."/>
            <person name="Hong G."/>
            <person name="Han B."/>
            <person name="Choisne N."/>
            <person name="Demange N."/>
            <person name="Orjeda G."/>
            <person name="Samain S."/>
            <person name="Cattolico L."/>
            <person name="Pelletier E."/>
            <person name="Couloux A."/>
            <person name="Segurens B."/>
            <person name="Wincker P."/>
            <person name="D'Hont A."/>
            <person name="Scarpelli C."/>
            <person name="Weissenbach J."/>
            <person name="Salanoubat M."/>
            <person name="Quetier F."/>
            <person name="Yu Y."/>
            <person name="Kim H.R."/>
            <person name="Rambo T."/>
            <person name="Currie J."/>
            <person name="Collura K."/>
            <person name="Luo M."/>
            <person name="Yang T."/>
            <person name="Ammiraju J.S.S."/>
            <person name="Engler F."/>
            <person name="Soderlund C."/>
            <person name="Wing R.A."/>
            <person name="Palmer L.E."/>
            <person name="de la Bastide M."/>
            <person name="Spiegel L."/>
            <person name="Nascimento L."/>
            <person name="Zutavern T."/>
            <person name="O'Shaughnessy A."/>
            <person name="Dike S."/>
            <person name="Dedhia N."/>
            <person name="Preston R."/>
            <person name="Balija V."/>
            <person name="McCombie W.R."/>
            <person name="Chow T."/>
            <person name="Chen H."/>
            <person name="Chung M."/>
            <person name="Chen C."/>
            <person name="Shaw J."/>
            <person name="Wu H."/>
            <person name="Hsiao K."/>
            <person name="Chao Y."/>
            <person name="Chu M."/>
            <person name="Cheng C."/>
            <person name="Hour A."/>
            <person name="Lee P."/>
            <person name="Lin S."/>
            <person name="Lin Y."/>
            <person name="Liou J."/>
            <person name="Liu S."/>
            <person name="Hsing Y."/>
            <person name="Raghuvanshi S."/>
            <person name="Mohanty A."/>
            <person name="Bharti A.K."/>
            <person name="Gaur A."/>
            <person name="Gupta V."/>
            <person name="Kumar D."/>
            <person name="Ravi V."/>
            <person name="Vij S."/>
            <person name="Kapur A."/>
            <person name="Khurana P."/>
            <person name="Khurana P."/>
            <person name="Khurana J.P."/>
            <person name="Tyagi A.K."/>
            <person name="Gaikwad K."/>
            <person name="Singh A."/>
            <person name="Dalal V."/>
            <person name="Srivastava S."/>
            <person name="Dixit A."/>
            <person name="Pal A.K."/>
            <person name="Ghazi I.A."/>
            <person name="Yadav M."/>
            <person name="Pandit A."/>
            <person name="Bhargava A."/>
            <person name="Sureshbabu K."/>
            <person name="Batra K."/>
            <person name="Sharma T.R."/>
            <person name="Mohapatra T."/>
            <person name="Singh N.K."/>
            <person name="Messing J."/>
            <person name="Nelson A.B."/>
            <person name="Fuks G."/>
            <person name="Kavchok S."/>
            <person name="Keizer G."/>
            <person name="Linton E."/>
            <person name="Llaca V."/>
            <person name="Song R."/>
            <person name="Tanyolac B."/>
            <person name="Young S."/>
            <person name="Ho-Il K."/>
            <person name="Hahn J.H."/>
            <person name="Sangsakoo G."/>
            <person name="Vanavichit A."/>
            <person name="de Mattos Luiz.A.T."/>
            <person name="Zimmer P.D."/>
            <person name="Malone G."/>
            <person name="Dellagostin O."/>
            <person name="de Oliveira A.C."/>
            <person name="Bevan M."/>
            <person name="Bancroft I."/>
            <person name="Minx P."/>
            <person name="Cordum H."/>
            <person name="Wilson R."/>
            <person name="Cheng Z."/>
            <person name="Jin W."/>
            <person name="Jiang J."/>
            <person name="Leong S.A."/>
            <person name="Iwama H."/>
            <person name="Gojobori T."/>
            <person name="Itoh T."/>
            <person name="Niimura Y."/>
            <person name="Fujii Y."/>
            <person name="Habara T."/>
            <person name="Sakai H."/>
            <person name="Sato Y."/>
            <person name="Wilson G."/>
            <person name="Kumar K."/>
            <person name="McCouch S."/>
            <person name="Juretic N."/>
            <person name="Hoen D."/>
            <person name="Wright S."/>
            <person name="Bruskiewich R."/>
            <person name="Bureau T."/>
            <person name="Miyao A."/>
            <person name="Hirochika H."/>
            <person name="Nishikawa T."/>
            <person name="Kadowaki K."/>
            <person name="Sugiura M."/>
            <person name="Burr B."/>
            <person name="Sasaki T."/>
        </authorList>
    </citation>
    <scope>NUCLEOTIDE SEQUENCE [LARGE SCALE GENOMIC DNA]</scope>
    <source>
        <strain evidence="3">cv. Nipponbare</strain>
    </source>
</reference>
<proteinExistence type="predicted"/>
<reference evidence="3" key="2">
    <citation type="journal article" date="2008" name="Nucleic Acids Res.">
        <title>The rice annotation project database (RAP-DB): 2008 update.</title>
        <authorList>
            <consortium name="The rice annotation project (RAP)"/>
        </authorList>
    </citation>
    <scope>GENOME REANNOTATION</scope>
    <source>
        <strain evidence="3">cv. Nipponbare</strain>
    </source>
</reference>
<gene>
    <name evidence="2" type="primary">OJ1115_A05.15</name>
</gene>
<accession>Q6EUN4</accession>
<feature type="region of interest" description="Disordered" evidence="1">
    <location>
        <begin position="159"/>
        <end position="178"/>
    </location>
</feature>
<evidence type="ECO:0000313" key="3">
    <source>
        <dbReference type="Proteomes" id="UP000000763"/>
    </source>
</evidence>
<dbReference type="PANTHER" id="PTHR34940:SF4">
    <property type="entry name" value="OS02G0581100 PROTEIN"/>
    <property type="match status" value="1"/>
</dbReference>
<protein>
    <submittedName>
        <fullName evidence="2">Uncharacterized protein</fullName>
    </submittedName>
</protein>
<dbReference type="EMBL" id="AP003999">
    <property type="protein sequence ID" value="BAD27635.1"/>
    <property type="molecule type" value="Genomic_DNA"/>
</dbReference>
<sequence>MASLTMMASLSAVAPGRAAAAAPRRGSLAVARAAAGRAECQHEAHHCGEGCGCRGGAGAEGRRAVMFAAAAVALSAIGAGASGASAAFAESDVKRGTPEAKKKYAQICVTMPTAKELVEAAVAREDARAQGRGSGSSIARSRPPQTNPVFAASAPLLASTTPSSHYRSVASCASGSCT</sequence>
<name>Q6EUN4_ORYSJ</name>
<evidence type="ECO:0000313" key="2">
    <source>
        <dbReference type="EMBL" id="BAD27635.1"/>
    </source>
</evidence>
<dbReference type="PANTHER" id="PTHR34940">
    <property type="entry name" value="PHOTOSYSTEM II 5 KDA PROTEIN, CHLOROPLASTIC"/>
    <property type="match status" value="1"/>
</dbReference>